<keyword evidence="1" id="KW-0597">Phosphoprotein</keyword>
<keyword evidence="2" id="KW-0547">Nucleotide-binding</keyword>
<dbReference type="InterPro" id="IPR027417">
    <property type="entry name" value="P-loop_NTPase"/>
</dbReference>
<name>A0A382VI68_9ZZZZ</name>
<reference evidence="6" key="1">
    <citation type="submission" date="2018-05" db="EMBL/GenBank/DDBJ databases">
        <authorList>
            <person name="Lanie J.A."/>
            <person name="Ng W.-L."/>
            <person name="Kazmierczak K.M."/>
            <person name="Andrzejewski T.M."/>
            <person name="Davidsen T.M."/>
            <person name="Wayne K.J."/>
            <person name="Tettelin H."/>
            <person name="Glass J.I."/>
            <person name="Rusch D."/>
            <person name="Podicherti R."/>
            <person name="Tsui H.-C.T."/>
            <person name="Winkler M.E."/>
        </authorList>
    </citation>
    <scope>NUCLEOTIDE SEQUENCE</scope>
</reference>
<feature type="domain" description="Sigma-54 factor interaction" evidence="4">
    <location>
        <begin position="93"/>
        <end position="285"/>
    </location>
</feature>
<evidence type="ECO:0008006" key="7">
    <source>
        <dbReference type="Google" id="ProtNLM"/>
    </source>
</evidence>
<evidence type="ECO:0000256" key="3">
    <source>
        <dbReference type="ARBA" id="ARBA00022840"/>
    </source>
</evidence>
<dbReference type="Pfam" id="PF00158">
    <property type="entry name" value="Sigma54_activat"/>
    <property type="match status" value="1"/>
</dbReference>
<dbReference type="EMBL" id="UINC01152141">
    <property type="protein sequence ID" value="SVD46164.1"/>
    <property type="molecule type" value="Genomic_DNA"/>
</dbReference>
<evidence type="ECO:0000259" key="5">
    <source>
        <dbReference type="PROSITE" id="PS50110"/>
    </source>
</evidence>
<dbReference type="GO" id="GO:0006355">
    <property type="term" value="P:regulation of DNA-templated transcription"/>
    <property type="evidence" value="ECO:0007669"/>
    <property type="project" value="InterPro"/>
</dbReference>
<dbReference type="Pfam" id="PF00072">
    <property type="entry name" value="Response_reg"/>
    <property type="match status" value="1"/>
</dbReference>
<evidence type="ECO:0000256" key="2">
    <source>
        <dbReference type="ARBA" id="ARBA00022741"/>
    </source>
</evidence>
<evidence type="ECO:0000259" key="4">
    <source>
        <dbReference type="PROSITE" id="PS50045"/>
    </source>
</evidence>
<dbReference type="PANTHER" id="PTHR32071:SF17">
    <property type="entry name" value="TRANSCRIPTIONAL REGULATOR (NTRC FAMILY)"/>
    <property type="match status" value="1"/>
</dbReference>
<evidence type="ECO:0000313" key="6">
    <source>
        <dbReference type="EMBL" id="SVD46164.1"/>
    </source>
</evidence>
<dbReference type="InterPro" id="IPR001789">
    <property type="entry name" value="Sig_transdc_resp-reg_receiver"/>
</dbReference>
<dbReference type="SUPFAM" id="SSF52540">
    <property type="entry name" value="P-loop containing nucleoside triphosphate hydrolases"/>
    <property type="match status" value="1"/>
</dbReference>
<dbReference type="AlphaFoldDB" id="A0A382VI68"/>
<dbReference type="GO" id="GO:0005524">
    <property type="term" value="F:ATP binding"/>
    <property type="evidence" value="ECO:0007669"/>
    <property type="project" value="UniProtKB-KW"/>
</dbReference>
<feature type="non-terminal residue" evidence="6">
    <location>
        <position position="285"/>
    </location>
</feature>
<dbReference type="PANTHER" id="PTHR32071">
    <property type="entry name" value="TRANSCRIPTIONAL REGULATORY PROTEIN"/>
    <property type="match status" value="1"/>
</dbReference>
<accession>A0A382VI68</accession>
<dbReference type="SUPFAM" id="SSF52172">
    <property type="entry name" value="CheY-like"/>
    <property type="match status" value="1"/>
</dbReference>
<dbReference type="PROSITE" id="PS50045">
    <property type="entry name" value="SIGMA54_INTERACT_4"/>
    <property type="match status" value="1"/>
</dbReference>
<dbReference type="SMART" id="SM00382">
    <property type="entry name" value="AAA"/>
    <property type="match status" value="1"/>
</dbReference>
<keyword evidence="3" id="KW-0067">ATP-binding</keyword>
<dbReference type="PROSITE" id="PS50110">
    <property type="entry name" value="RESPONSE_REGULATORY"/>
    <property type="match status" value="1"/>
</dbReference>
<dbReference type="Gene3D" id="3.40.50.300">
    <property type="entry name" value="P-loop containing nucleotide triphosphate hydrolases"/>
    <property type="match status" value="1"/>
</dbReference>
<dbReference type="InterPro" id="IPR002078">
    <property type="entry name" value="Sigma_54_int"/>
</dbReference>
<dbReference type="InterPro" id="IPR011006">
    <property type="entry name" value="CheY-like_superfamily"/>
</dbReference>
<protein>
    <recommendedName>
        <fullName evidence="7">Sigma-54 factor interaction domain-containing protein</fullName>
    </recommendedName>
</protein>
<evidence type="ECO:0000256" key="1">
    <source>
        <dbReference type="ARBA" id="ARBA00022553"/>
    </source>
</evidence>
<proteinExistence type="predicted"/>
<dbReference type="CDD" id="cd00009">
    <property type="entry name" value="AAA"/>
    <property type="match status" value="1"/>
</dbReference>
<dbReference type="Gene3D" id="3.40.50.2300">
    <property type="match status" value="1"/>
</dbReference>
<feature type="domain" description="Response regulatory" evidence="5">
    <location>
        <begin position="1"/>
        <end position="71"/>
    </location>
</feature>
<organism evidence="6">
    <name type="scientific">marine metagenome</name>
    <dbReference type="NCBI Taxonomy" id="408172"/>
    <lineage>
        <taxon>unclassified sequences</taxon>
        <taxon>metagenomes</taxon>
        <taxon>ecological metagenomes</taxon>
    </lineage>
</organism>
<dbReference type="InterPro" id="IPR003593">
    <property type="entry name" value="AAA+_ATPase"/>
</dbReference>
<sequence>AVIDVKLDKGDNDGIELLSYIKEINEDTPVIMISGHANVQMAVDSLKLGAFEFIQKPFSSERLINFINRAIENTELKKDKRVLENKLFNSYDIIGKSQSIQKIKNLITKLSNTESRIFITGPAGSGKELVARQIHKQSLRLSKPFVVVNGALLDPEKYELELFGSENSNETINYGFFEKAKDGTLLIDEVTEIPLETQAKILRVLIDQKFRRVNGSREINVNVRIISTSSKNIREEVDKGNFREDLYHRLNVVPIFLPALKDRSEDIPLLLNYFSKKVAESNGIG</sequence>
<feature type="non-terminal residue" evidence="6">
    <location>
        <position position="1"/>
    </location>
</feature>
<dbReference type="FunFam" id="3.40.50.300:FF:000006">
    <property type="entry name" value="DNA-binding transcriptional regulator NtrC"/>
    <property type="match status" value="1"/>
</dbReference>
<dbReference type="GO" id="GO:0000160">
    <property type="term" value="P:phosphorelay signal transduction system"/>
    <property type="evidence" value="ECO:0007669"/>
    <property type="project" value="InterPro"/>
</dbReference>
<gene>
    <name evidence="6" type="ORF">METZ01_LOCUS399018</name>
</gene>